<evidence type="ECO:0000313" key="2">
    <source>
        <dbReference type="Proteomes" id="UP000019027"/>
    </source>
</evidence>
<dbReference type="RefSeq" id="WP_042679405.1">
    <property type="nucleotide sequence ID" value="NZ_CP006965.1"/>
</dbReference>
<reference evidence="1 2" key="1">
    <citation type="journal article" date="2014" name="Int. J. Syst. Evol. Microbiol.">
        <title>Thermococcus paralvinellae sp. nov. and Thermococcus cleftensis sp. nov. of hyperthermophilic heterotrophs from deep-sea hydrothermal vents.</title>
        <authorList>
            <person name="Hensley S.A."/>
            <person name="Jung J.H."/>
            <person name="Park C.S."/>
            <person name="Holden J.F."/>
        </authorList>
    </citation>
    <scope>NUCLEOTIDE SEQUENCE [LARGE SCALE GENOMIC DNA]</scope>
    <source>
        <strain evidence="1 2">ES1</strain>
    </source>
</reference>
<dbReference type="OrthoDB" id="102593at2157"/>
<proteinExistence type="predicted"/>
<keyword evidence="2" id="KW-1185">Reference proteome</keyword>
<accession>W0I571</accession>
<name>W0I571_9EURY</name>
<dbReference type="AlphaFoldDB" id="W0I571"/>
<dbReference type="GeneID" id="24905926"/>
<dbReference type="STRING" id="582419.TES1_0188"/>
<dbReference type="Proteomes" id="UP000019027">
    <property type="component" value="Chromosome"/>
</dbReference>
<dbReference type="HOGENOM" id="CLU_078140_0_0_2"/>
<gene>
    <name evidence="1" type="ORF">TES1_0188</name>
</gene>
<organism evidence="1 2">
    <name type="scientific">Thermococcus paralvinellae</name>
    <dbReference type="NCBI Taxonomy" id="582419"/>
    <lineage>
        <taxon>Archaea</taxon>
        <taxon>Methanobacteriati</taxon>
        <taxon>Methanobacteriota</taxon>
        <taxon>Thermococci</taxon>
        <taxon>Thermococcales</taxon>
        <taxon>Thermococcaceae</taxon>
        <taxon>Thermococcus</taxon>
    </lineage>
</organism>
<sequence length="262" mass="30034">MNTKYTPSAKKYSDYIIMEEDARLKGYSLIHGFLALLVANHESTYHPSVGHAIGDALDSLFLNQNMSYDRLKENPDMIAQFVINHVSKEIPIADEEKLKQAIERGLPKIFKIIDKMWPEPNHPNLKIIGKALHEVDDPVGILKRNGIDIEPELEEFRQFLAEISGKKINEKPKSQTIPPEVLAIMMGLKFAGYSEEALKKAEGEIIHRLDALIEQDIEKNALKIAYYSALLRLIQKKELKRRGRSQREEGEFFPPRHLPQEI</sequence>
<evidence type="ECO:0000313" key="1">
    <source>
        <dbReference type="EMBL" id="AHF79585.1"/>
    </source>
</evidence>
<dbReference type="EMBL" id="CP006965">
    <property type="protein sequence ID" value="AHF79585.1"/>
    <property type="molecule type" value="Genomic_DNA"/>
</dbReference>
<dbReference type="KEGG" id="ths:TES1_0188"/>
<protein>
    <submittedName>
        <fullName evidence="1">Uncharacterized protein</fullName>
    </submittedName>
</protein>